<dbReference type="PANTHER" id="PTHR39087">
    <property type="entry name" value="UPF0104 MEMBRANE PROTEIN MJ1595"/>
    <property type="match status" value="1"/>
</dbReference>
<evidence type="ECO:0000256" key="4">
    <source>
        <dbReference type="ARBA" id="ARBA00022989"/>
    </source>
</evidence>
<sequence>MNRQTKGTIKNVGRWLPGVLISLIALFVVFRLAQWDELGPAIARIPLLFILAAVLLTLLFLMTRAVAWRVILGNHASVSQTFWAINQGYLLNNLFPFRAGEFGRALLLGQAARLPPARVLSSIVIERAFDLAIAAGLLLATLPLALGMAWARSVAILTLGLVIAGLLMLFLMSRNQQWVIGLVEKIGAKWGFVRRVVVPQLNALMQGLSTLSEPRQFLLSLFWIGVSWGVAVSTYYVFLLPIDPQAPFWWGMFTDAVLAMGIAIPSAPAALGTFEASIVGALTILGIDQTAALAYAITLHFIQFVVTGILGLIALVRQGKSVGTFLKDIQAKVINPTSS</sequence>
<feature type="transmembrane region" description="Helical" evidence="6">
    <location>
        <begin position="12"/>
        <end position="33"/>
    </location>
</feature>
<feature type="transmembrane region" description="Helical" evidence="6">
    <location>
        <begin position="258"/>
        <end position="285"/>
    </location>
</feature>
<evidence type="ECO:0008006" key="9">
    <source>
        <dbReference type="Google" id="ProtNLM"/>
    </source>
</evidence>
<evidence type="ECO:0000256" key="1">
    <source>
        <dbReference type="ARBA" id="ARBA00004651"/>
    </source>
</evidence>
<keyword evidence="2" id="KW-1003">Cell membrane</keyword>
<evidence type="ECO:0000256" key="3">
    <source>
        <dbReference type="ARBA" id="ARBA00022692"/>
    </source>
</evidence>
<feature type="transmembrane region" description="Helical" evidence="6">
    <location>
        <begin position="292"/>
        <end position="316"/>
    </location>
</feature>
<comment type="caution">
    <text evidence="7">The sequence shown here is derived from an EMBL/GenBank/DDBJ whole genome shotgun (WGS) entry which is preliminary data.</text>
</comment>
<keyword evidence="3 6" id="KW-0812">Transmembrane</keyword>
<gene>
    <name evidence="7" type="ORF">AC812_10195</name>
</gene>
<name>A0A0N8GMC2_9CHLR</name>
<feature type="transmembrane region" description="Helical" evidence="6">
    <location>
        <begin position="128"/>
        <end position="148"/>
    </location>
</feature>
<dbReference type="GO" id="GO:0005886">
    <property type="term" value="C:plasma membrane"/>
    <property type="evidence" value="ECO:0007669"/>
    <property type="project" value="UniProtKB-SubCell"/>
</dbReference>
<reference evidence="7 8" key="1">
    <citation type="submission" date="2015-07" db="EMBL/GenBank/DDBJ databases">
        <title>Draft genome of Bellilinea caldifistulae DSM 17877.</title>
        <authorList>
            <person name="Hemp J."/>
            <person name="Ward L.M."/>
            <person name="Pace L.A."/>
            <person name="Fischer W.W."/>
        </authorList>
    </citation>
    <scope>NUCLEOTIDE SEQUENCE [LARGE SCALE GENOMIC DNA]</scope>
    <source>
        <strain evidence="7 8">GOMI-1</strain>
    </source>
</reference>
<dbReference type="RefSeq" id="WP_061915748.1">
    <property type="nucleotide sequence ID" value="NZ_DF967971.1"/>
</dbReference>
<dbReference type="Pfam" id="PF03706">
    <property type="entry name" value="LPG_synthase_TM"/>
    <property type="match status" value="1"/>
</dbReference>
<protein>
    <recommendedName>
        <fullName evidence="9">Flippase-like domain-containing protein</fullName>
    </recommendedName>
</protein>
<dbReference type="STRING" id="360411.AC812_10195"/>
<evidence type="ECO:0000256" key="2">
    <source>
        <dbReference type="ARBA" id="ARBA00022475"/>
    </source>
</evidence>
<dbReference type="Proteomes" id="UP000050514">
    <property type="component" value="Unassembled WGS sequence"/>
</dbReference>
<dbReference type="NCBIfam" id="TIGR00374">
    <property type="entry name" value="flippase-like domain"/>
    <property type="match status" value="1"/>
</dbReference>
<evidence type="ECO:0000256" key="6">
    <source>
        <dbReference type="SAM" id="Phobius"/>
    </source>
</evidence>
<feature type="transmembrane region" description="Helical" evidence="6">
    <location>
        <begin position="45"/>
        <end position="67"/>
    </location>
</feature>
<dbReference type="PATRIC" id="fig|360411.5.peg.2652"/>
<dbReference type="PANTHER" id="PTHR39087:SF2">
    <property type="entry name" value="UPF0104 MEMBRANE PROTEIN MJ1595"/>
    <property type="match status" value="1"/>
</dbReference>
<organism evidence="7 8">
    <name type="scientific">Bellilinea caldifistulae</name>
    <dbReference type="NCBI Taxonomy" id="360411"/>
    <lineage>
        <taxon>Bacteria</taxon>
        <taxon>Bacillati</taxon>
        <taxon>Chloroflexota</taxon>
        <taxon>Anaerolineae</taxon>
        <taxon>Anaerolineales</taxon>
        <taxon>Anaerolineaceae</taxon>
        <taxon>Bellilinea</taxon>
    </lineage>
</organism>
<evidence type="ECO:0000313" key="8">
    <source>
        <dbReference type="Proteomes" id="UP000050514"/>
    </source>
</evidence>
<comment type="subcellular location">
    <subcellularLocation>
        <location evidence="1">Cell membrane</location>
        <topology evidence="1">Multi-pass membrane protein</topology>
    </subcellularLocation>
</comment>
<keyword evidence="4 6" id="KW-1133">Transmembrane helix</keyword>
<keyword evidence="5 6" id="KW-0472">Membrane</keyword>
<evidence type="ECO:0000313" key="7">
    <source>
        <dbReference type="EMBL" id="KPL74890.1"/>
    </source>
</evidence>
<dbReference type="AlphaFoldDB" id="A0A0N8GMC2"/>
<dbReference type="OrthoDB" id="161181at2"/>
<evidence type="ECO:0000256" key="5">
    <source>
        <dbReference type="ARBA" id="ARBA00023136"/>
    </source>
</evidence>
<dbReference type="InterPro" id="IPR022791">
    <property type="entry name" value="L-PG_synthase/AglD"/>
</dbReference>
<proteinExistence type="predicted"/>
<feature type="transmembrane region" description="Helical" evidence="6">
    <location>
        <begin position="154"/>
        <end position="172"/>
    </location>
</feature>
<dbReference type="EMBL" id="LGHJ01000016">
    <property type="protein sequence ID" value="KPL74890.1"/>
    <property type="molecule type" value="Genomic_DNA"/>
</dbReference>
<feature type="transmembrane region" description="Helical" evidence="6">
    <location>
        <begin position="217"/>
        <end position="238"/>
    </location>
</feature>
<accession>A0A0N8GMC2</accession>
<keyword evidence="8" id="KW-1185">Reference proteome</keyword>